<organism evidence="1 2">
    <name type="scientific">Entamoeba nuttalli</name>
    <dbReference type="NCBI Taxonomy" id="412467"/>
    <lineage>
        <taxon>Eukaryota</taxon>
        <taxon>Amoebozoa</taxon>
        <taxon>Evosea</taxon>
        <taxon>Archamoebae</taxon>
        <taxon>Mastigamoebida</taxon>
        <taxon>Entamoebidae</taxon>
        <taxon>Entamoeba</taxon>
    </lineage>
</organism>
<sequence length="87" mass="10308">MIEFHSELALFRDREIPSNTTNRHNSIQSLFNDKISALQRYDHNSIQQQIASVAKYDVLFGSYNQQLLEINKKHQTMEYGDFFITMH</sequence>
<protein>
    <submittedName>
        <fullName evidence="1">Uncharacterized protein</fullName>
    </submittedName>
</protein>
<dbReference type="Proteomes" id="UP001628156">
    <property type="component" value="Unassembled WGS sequence"/>
</dbReference>
<evidence type="ECO:0000313" key="1">
    <source>
        <dbReference type="EMBL" id="GAB1225176.1"/>
    </source>
</evidence>
<proteinExistence type="predicted"/>
<evidence type="ECO:0000313" key="2">
    <source>
        <dbReference type="Proteomes" id="UP001628156"/>
    </source>
</evidence>
<accession>A0ABQ0DQQ5</accession>
<comment type="caution">
    <text evidence="1">The sequence shown here is derived from an EMBL/GenBank/DDBJ whole genome shotgun (WGS) entry which is preliminary data.</text>
</comment>
<name>A0ABQ0DQQ5_9EUKA</name>
<keyword evidence="2" id="KW-1185">Reference proteome</keyword>
<gene>
    <name evidence="1" type="ORF">ENUP19_0245G0014</name>
</gene>
<dbReference type="EMBL" id="BAAFRS010000245">
    <property type="protein sequence ID" value="GAB1225176.1"/>
    <property type="molecule type" value="Genomic_DNA"/>
</dbReference>
<reference evidence="1 2" key="1">
    <citation type="journal article" date="2019" name="PLoS Negl. Trop. Dis.">
        <title>Whole genome sequencing of Entamoeba nuttalli reveals mammalian host-related molecular signatures and a novel octapeptide-repeat surface protein.</title>
        <authorList>
            <person name="Tanaka M."/>
            <person name="Makiuchi T."/>
            <person name="Komiyama T."/>
            <person name="Shiina T."/>
            <person name="Osaki K."/>
            <person name="Tachibana H."/>
        </authorList>
    </citation>
    <scope>NUCLEOTIDE SEQUENCE [LARGE SCALE GENOMIC DNA]</scope>
    <source>
        <strain evidence="1 2">P19-061405</strain>
    </source>
</reference>